<evidence type="ECO:0000313" key="2">
    <source>
        <dbReference type="EMBL" id="QHU10375.1"/>
    </source>
</evidence>
<accession>A0A6C0JX88</accession>
<evidence type="ECO:0000256" key="1">
    <source>
        <dbReference type="SAM" id="MobiDB-lite"/>
    </source>
</evidence>
<dbReference type="AlphaFoldDB" id="A0A6C0JX88"/>
<reference evidence="2" key="1">
    <citation type="journal article" date="2020" name="Nature">
        <title>Giant virus diversity and host interactions through global metagenomics.</title>
        <authorList>
            <person name="Schulz F."/>
            <person name="Roux S."/>
            <person name="Paez-Espino D."/>
            <person name="Jungbluth S."/>
            <person name="Walsh D.A."/>
            <person name="Denef V.J."/>
            <person name="McMahon K.D."/>
            <person name="Konstantinidis K.T."/>
            <person name="Eloe-Fadrosh E.A."/>
            <person name="Kyrpides N.C."/>
            <person name="Woyke T."/>
        </authorList>
    </citation>
    <scope>NUCLEOTIDE SEQUENCE</scope>
    <source>
        <strain evidence="2">GVMAG-S-1101164-67</strain>
    </source>
</reference>
<dbReference type="EMBL" id="MN740754">
    <property type="protein sequence ID" value="QHU10375.1"/>
    <property type="molecule type" value="Genomic_DNA"/>
</dbReference>
<sequence length="312" mass="36084">MPGNGFSNGFSNVFSNVFGEQNRNKSAPSGALKINRQTYLAPYHEDFDTDEYFDKWRTYSDEKEYYKEIRIQIYYLMFILTNDDNAIPKDIIERLGRVIEYAYDYHDKNTDQYDNTPLEDKLIKAFEHIIESYENRSNTLPNIFHLLAQGKFVTNRTGPSRLIRYIGTLGRDNVKYEYEIGTINKELCEITNNTESRLRNFLRENKAIQKMLTHNTLFATNNVLQSSSGKAYTPAYIADMNKNTDGACFIDNIVVPVEEEATILPPQMATVVSTDEHVPIFSGGKSRRSRKQKKRASKSKKSKKSRKTARKQ</sequence>
<name>A0A6C0JX88_9ZZZZ</name>
<feature type="compositionally biased region" description="Basic residues" evidence="1">
    <location>
        <begin position="285"/>
        <end position="312"/>
    </location>
</feature>
<proteinExistence type="predicted"/>
<protein>
    <submittedName>
        <fullName evidence="2">Uncharacterized protein</fullName>
    </submittedName>
</protein>
<feature type="region of interest" description="Disordered" evidence="1">
    <location>
        <begin position="275"/>
        <end position="312"/>
    </location>
</feature>
<organism evidence="2">
    <name type="scientific">viral metagenome</name>
    <dbReference type="NCBI Taxonomy" id="1070528"/>
    <lineage>
        <taxon>unclassified sequences</taxon>
        <taxon>metagenomes</taxon>
        <taxon>organismal metagenomes</taxon>
    </lineage>
</organism>